<keyword evidence="7" id="KW-0456">Lyase</keyword>
<accession>A0A8B8DCA6</accession>
<dbReference type="Pfam" id="PF00730">
    <property type="entry name" value="HhH-GPD"/>
    <property type="match status" value="1"/>
</dbReference>
<comment type="subcellular location">
    <subcellularLocation>
        <location evidence="1">Nucleus</location>
    </subcellularLocation>
</comment>
<feature type="compositionally biased region" description="Basic and acidic residues" evidence="14">
    <location>
        <begin position="73"/>
        <end position="83"/>
    </location>
</feature>
<dbReference type="Gene3D" id="1.10.1670.10">
    <property type="entry name" value="Helix-hairpin-Helix base-excision DNA repair enzymes (C-terminal)"/>
    <property type="match status" value="1"/>
</dbReference>
<keyword evidence="4" id="KW-0227">DNA damage</keyword>
<comment type="catalytic activity">
    <reaction evidence="12">
        <text>2'-deoxyribonucleotide-(2'-deoxyribose 5'-phosphate)-2'-deoxyribonucleotide-DNA = a 3'-end 2'-deoxyribonucleotide-(2,3-dehydro-2,3-deoxyribose 5'-phosphate)-DNA + a 5'-end 5'-phospho-2'-deoxyribonucleoside-DNA + H(+)</text>
        <dbReference type="Rhea" id="RHEA:66592"/>
        <dbReference type="Rhea" id="RHEA-COMP:13180"/>
        <dbReference type="Rhea" id="RHEA-COMP:16897"/>
        <dbReference type="Rhea" id="RHEA-COMP:17067"/>
        <dbReference type="ChEBI" id="CHEBI:15378"/>
        <dbReference type="ChEBI" id="CHEBI:136412"/>
        <dbReference type="ChEBI" id="CHEBI:157695"/>
        <dbReference type="ChEBI" id="CHEBI:167181"/>
        <dbReference type="EC" id="4.2.99.18"/>
    </reaction>
</comment>
<dbReference type="SUPFAM" id="SSF48150">
    <property type="entry name" value="DNA-glycosylase"/>
    <property type="match status" value="1"/>
</dbReference>
<dbReference type="Gene3D" id="1.10.340.30">
    <property type="entry name" value="Hypothetical protein, domain 2"/>
    <property type="match status" value="1"/>
</dbReference>
<dbReference type="OrthoDB" id="238681at2759"/>
<evidence type="ECO:0000313" key="17">
    <source>
        <dbReference type="RefSeq" id="XP_022325295.1"/>
    </source>
</evidence>
<dbReference type="Proteomes" id="UP000694844">
    <property type="component" value="Chromosome 3"/>
</dbReference>
<comment type="function">
    <text evidence="11">DNA repair enzyme that incises DNA at 8-oxoG residues. Excises 7,8-dihydro-8-oxoguanine and 2,6-diamino-4-hydroxy-5-N-methylformamidopyrimidine (FAPY) from damaged DNA. Has a beta-lyase activity that nicks DNA 3' to the lesion.</text>
</comment>
<dbReference type="GO" id="GO:0006285">
    <property type="term" value="P:base-excision repair, AP site formation"/>
    <property type="evidence" value="ECO:0007669"/>
    <property type="project" value="TreeGrafter"/>
</dbReference>
<keyword evidence="6" id="KW-0234">DNA repair</keyword>
<keyword evidence="16" id="KW-1185">Reference proteome</keyword>
<evidence type="ECO:0000256" key="11">
    <source>
        <dbReference type="ARBA" id="ARBA00025652"/>
    </source>
</evidence>
<dbReference type="SMART" id="SM00478">
    <property type="entry name" value="ENDO3c"/>
    <property type="match status" value="1"/>
</dbReference>
<feature type="region of interest" description="Disordered" evidence="14">
    <location>
        <begin position="342"/>
        <end position="391"/>
    </location>
</feature>
<dbReference type="RefSeq" id="XP_022325295.1">
    <property type="nucleotide sequence ID" value="XM_022469587.1"/>
</dbReference>
<dbReference type="GeneID" id="111125609"/>
<dbReference type="InterPro" id="IPR003265">
    <property type="entry name" value="HhH-GPD_domain"/>
</dbReference>
<dbReference type="PANTHER" id="PTHR10242:SF2">
    <property type="entry name" value="N-GLYCOSYLASE_DNA LYASE"/>
    <property type="match status" value="1"/>
</dbReference>
<evidence type="ECO:0000313" key="16">
    <source>
        <dbReference type="Proteomes" id="UP000694844"/>
    </source>
</evidence>
<proteinExistence type="inferred from homology"/>
<evidence type="ECO:0000256" key="2">
    <source>
        <dbReference type="ARBA" id="ARBA00010679"/>
    </source>
</evidence>
<evidence type="ECO:0000256" key="5">
    <source>
        <dbReference type="ARBA" id="ARBA00022801"/>
    </source>
</evidence>
<feature type="domain" description="HhH-GPD" evidence="15">
    <location>
        <begin position="162"/>
        <end position="329"/>
    </location>
</feature>
<dbReference type="GO" id="GO:0006289">
    <property type="term" value="P:nucleotide-excision repair"/>
    <property type="evidence" value="ECO:0007669"/>
    <property type="project" value="InterPro"/>
</dbReference>
<dbReference type="CDD" id="cd00056">
    <property type="entry name" value="ENDO3c"/>
    <property type="match status" value="1"/>
</dbReference>
<dbReference type="FunFam" id="1.10.340.30:FF:000006">
    <property type="entry name" value="N-glycosylase/DNA lyase isoform X2"/>
    <property type="match status" value="1"/>
</dbReference>
<evidence type="ECO:0000256" key="14">
    <source>
        <dbReference type="SAM" id="MobiDB-lite"/>
    </source>
</evidence>
<feature type="compositionally biased region" description="Polar residues" evidence="14">
    <location>
        <begin position="86"/>
        <end position="95"/>
    </location>
</feature>
<dbReference type="Gene3D" id="3.30.310.40">
    <property type="match status" value="1"/>
</dbReference>
<evidence type="ECO:0000256" key="10">
    <source>
        <dbReference type="ARBA" id="ARBA00023295"/>
    </source>
</evidence>
<comment type="similarity">
    <text evidence="2">Belongs to the type-1 OGG1 family.</text>
</comment>
<keyword evidence="8" id="KW-0539">Nucleus</keyword>
<dbReference type="GO" id="GO:0140078">
    <property type="term" value="F:class I DNA-(apurinic or apyrimidinic site) endonuclease activity"/>
    <property type="evidence" value="ECO:0007669"/>
    <property type="project" value="UniProtKB-EC"/>
</dbReference>
<dbReference type="GO" id="GO:0003684">
    <property type="term" value="F:damaged DNA binding"/>
    <property type="evidence" value="ECO:0007669"/>
    <property type="project" value="InterPro"/>
</dbReference>
<dbReference type="InterPro" id="IPR052054">
    <property type="entry name" value="Oxidative_DNA_repair_enzyme"/>
</dbReference>
<name>A0A8B8DCA6_CRAVI</name>
<dbReference type="AlphaFoldDB" id="A0A8B8DCA6"/>
<dbReference type="SUPFAM" id="SSF55945">
    <property type="entry name" value="TATA-box binding protein-like"/>
    <property type="match status" value="1"/>
</dbReference>
<evidence type="ECO:0000256" key="7">
    <source>
        <dbReference type="ARBA" id="ARBA00023239"/>
    </source>
</evidence>
<keyword evidence="5" id="KW-0378">Hydrolase</keyword>
<keyword evidence="10" id="KW-0326">Glycosidase</keyword>
<keyword evidence="9" id="KW-0511">Multifunctional enzyme</keyword>
<dbReference type="InterPro" id="IPR023170">
    <property type="entry name" value="HhH_base_excis_C"/>
</dbReference>
<feature type="compositionally biased region" description="Basic and acidic residues" evidence="14">
    <location>
        <begin position="366"/>
        <end position="378"/>
    </location>
</feature>
<dbReference type="InterPro" id="IPR012904">
    <property type="entry name" value="OGG_N"/>
</dbReference>
<dbReference type="GO" id="GO:0005634">
    <property type="term" value="C:nucleus"/>
    <property type="evidence" value="ECO:0007669"/>
    <property type="project" value="UniProtKB-SubCell"/>
</dbReference>
<dbReference type="Pfam" id="PF07934">
    <property type="entry name" value="OGG_N"/>
    <property type="match status" value="1"/>
</dbReference>
<reference evidence="17" key="1">
    <citation type="submission" date="2025-08" db="UniProtKB">
        <authorList>
            <consortium name="RefSeq"/>
        </authorList>
    </citation>
    <scope>IDENTIFICATION</scope>
    <source>
        <tissue evidence="17">Whole sample</tissue>
    </source>
</reference>
<dbReference type="FunFam" id="1.10.1670.10:FF:000005">
    <property type="entry name" value="N-glycosylase/DNA lyase OGG1"/>
    <property type="match status" value="1"/>
</dbReference>
<dbReference type="PANTHER" id="PTHR10242">
    <property type="entry name" value="8-OXOGUANINE DNA GLYCOSYLASE"/>
    <property type="match status" value="1"/>
</dbReference>
<dbReference type="GO" id="GO:0034039">
    <property type="term" value="F:8-oxo-7,8-dihydroguanine DNA N-glycosylase activity"/>
    <property type="evidence" value="ECO:0007669"/>
    <property type="project" value="TreeGrafter"/>
</dbReference>
<dbReference type="KEGG" id="cvn:111125609"/>
<feature type="region of interest" description="Disordered" evidence="14">
    <location>
        <begin position="73"/>
        <end position="95"/>
    </location>
</feature>
<evidence type="ECO:0000256" key="9">
    <source>
        <dbReference type="ARBA" id="ARBA00023268"/>
    </source>
</evidence>
<evidence type="ECO:0000259" key="15">
    <source>
        <dbReference type="SMART" id="SM00478"/>
    </source>
</evidence>
<evidence type="ECO:0000256" key="4">
    <source>
        <dbReference type="ARBA" id="ARBA00022763"/>
    </source>
</evidence>
<protein>
    <recommendedName>
        <fullName evidence="13">N-glycosylase/DNA lyase</fullName>
        <ecNumber evidence="3">4.2.99.18</ecNumber>
    </recommendedName>
</protein>
<dbReference type="InterPro" id="IPR011257">
    <property type="entry name" value="DNA_glycosylase"/>
</dbReference>
<evidence type="ECO:0000256" key="6">
    <source>
        <dbReference type="ARBA" id="ARBA00023204"/>
    </source>
</evidence>
<evidence type="ECO:0000256" key="13">
    <source>
        <dbReference type="ARBA" id="ARBA00073127"/>
    </source>
</evidence>
<gene>
    <name evidence="17" type="primary">LOC111125609</name>
</gene>
<evidence type="ECO:0000256" key="3">
    <source>
        <dbReference type="ARBA" id="ARBA00012720"/>
    </source>
</evidence>
<sequence length="391" mass="44654">MAAPIGSGKILCRTSEIRLDRILKSGQSFRWKEEKPGVWTGVLFNKIWKFWQSESAISFQVFGNQKEVKLEGEPEKIKGKEELGATENSNNTTVQSVAREPDNTELVYEDLIKDYFQLRVKVENLYKEWSEVDSNFQSVSSKFEGIRILRQDPVENLFSFICSSNNHISRISSMVEKLCENYGTEVGEVDGRTYFSFPSVFDISQDGVENELRNLGFGYRAKYINQSARQIVNKGGELWLRSLREKPYEEAKRELMALNGVGAKVADCVCLMSLDKTDALPVDTHVWQIAARDYLPRLSNSKTLTDKLYKEIGDHFRTLWGPYAGWAQAVLFTADLKQFKDKIESPPSKTKTKKSDDESGSPTKKTRTETGSRPDAYRGKSQNNQRRKKKC</sequence>
<evidence type="ECO:0000256" key="8">
    <source>
        <dbReference type="ARBA" id="ARBA00023242"/>
    </source>
</evidence>
<dbReference type="EC" id="4.2.99.18" evidence="3"/>
<evidence type="ECO:0000256" key="1">
    <source>
        <dbReference type="ARBA" id="ARBA00004123"/>
    </source>
</evidence>
<organism evidence="16 17">
    <name type="scientific">Crassostrea virginica</name>
    <name type="common">Eastern oyster</name>
    <dbReference type="NCBI Taxonomy" id="6565"/>
    <lineage>
        <taxon>Eukaryota</taxon>
        <taxon>Metazoa</taxon>
        <taxon>Spiralia</taxon>
        <taxon>Lophotrochozoa</taxon>
        <taxon>Mollusca</taxon>
        <taxon>Bivalvia</taxon>
        <taxon>Autobranchia</taxon>
        <taxon>Pteriomorphia</taxon>
        <taxon>Ostreida</taxon>
        <taxon>Ostreoidea</taxon>
        <taxon>Ostreidae</taxon>
        <taxon>Crassostrea</taxon>
    </lineage>
</organism>
<evidence type="ECO:0000256" key="12">
    <source>
        <dbReference type="ARBA" id="ARBA00044632"/>
    </source>
</evidence>